<dbReference type="AlphaFoldDB" id="A0AAD7GGC6"/>
<dbReference type="Proteomes" id="UP001221757">
    <property type="component" value="Unassembled WGS sequence"/>
</dbReference>
<keyword evidence="1" id="KW-0812">Transmembrane</keyword>
<sequence>MPSLPSTLPSSSIPSPLVGLGAFVAIVIVVSGICFFGKHIVTKMSMRRWAHAAADAEKAGDASNIVFKGKPDKYSALSILVGVCNELHLQQVCAVTVKACVQLYKRVDWEVQVILKR</sequence>
<evidence type="ECO:0000256" key="1">
    <source>
        <dbReference type="SAM" id="Phobius"/>
    </source>
</evidence>
<keyword evidence="1" id="KW-0472">Membrane</keyword>
<feature type="transmembrane region" description="Helical" evidence="1">
    <location>
        <begin position="20"/>
        <end position="41"/>
    </location>
</feature>
<protein>
    <submittedName>
        <fullName evidence="2">Uncharacterized protein</fullName>
    </submittedName>
</protein>
<keyword evidence="1" id="KW-1133">Transmembrane helix</keyword>
<keyword evidence="3" id="KW-1185">Reference proteome</keyword>
<proteinExistence type="predicted"/>
<accession>A0AAD7GGC6</accession>
<comment type="caution">
    <text evidence="2">The sequence shown here is derived from an EMBL/GenBank/DDBJ whole genome shotgun (WGS) entry which is preliminary data.</text>
</comment>
<evidence type="ECO:0000313" key="2">
    <source>
        <dbReference type="EMBL" id="KAJ7689707.1"/>
    </source>
</evidence>
<dbReference type="EMBL" id="JARKIE010000070">
    <property type="protein sequence ID" value="KAJ7689707.1"/>
    <property type="molecule type" value="Genomic_DNA"/>
</dbReference>
<reference evidence="2" key="1">
    <citation type="submission" date="2023-03" db="EMBL/GenBank/DDBJ databases">
        <title>Massive genome expansion in bonnet fungi (Mycena s.s.) driven by repeated elements and novel gene families across ecological guilds.</title>
        <authorList>
            <consortium name="Lawrence Berkeley National Laboratory"/>
            <person name="Harder C.B."/>
            <person name="Miyauchi S."/>
            <person name="Viragh M."/>
            <person name="Kuo A."/>
            <person name="Thoen E."/>
            <person name="Andreopoulos B."/>
            <person name="Lu D."/>
            <person name="Skrede I."/>
            <person name="Drula E."/>
            <person name="Henrissat B."/>
            <person name="Morin E."/>
            <person name="Kohler A."/>
            <person name="Barry K."/>
            <person name="LaButti K."/>
            <person name="Morin E."/>
            <person name="Salamov A."/>
            <person name="Lipzen A."/>
            <person name="Mereny Z."/>
            <person name="Hegedus B."/>
            <person name="Baldrian P."/>
            <person name="Stursova M."/>
            <person name="Weitz H."/>
            <person name="Taylor A."/>
            <person name="Grigoriev I.V."/>
            <person name="Nagy L.G."/>
            <person name="Martin F."/>
            <person name="Kauserud H."/>
        </authorList>
    </citation>
    <scope>NUCLEOTIDE SEQUENCE</scope>
    <source>
        <strain evidence="2">CBHHK067</strain>
    </source>
</reference>
<gene>
    <name evidence="2" type="ORF">B0H17DRAFT_1202161</name>
</gene>
<evidence type="ECO:0000313" key="3">
    <source>
        <dbReference type="Proteomes" id="UP001221757"/>
    </source>
</evidence>
<name>A0AAD7GGC6_MYCRO</name>
<organism evidence="2 3">
    <name type="scientific">Mycena rosella</name>
    <name type="common">Pink bonnet</name>
    <name type="synonym">Agaricus rosellus</name>
    <dbReference type="NCBI Taxonomy" id="1033263"/>
    <lineage>
        <taxon>Eukaryota</taxon>
        <taxon>Fungi</taxon>
        <taxon>Dikarya</taxon>
        <taxon>Basidiomycota</taxon>
        <taxon>Agaricomycotina</taxon>
        <taxon>Agaricomycetes</taxon>
        <taxon>Agaricomycetidae</taxon>
        <taxon>Agaricales</taxon>
        <taxon>Marasmiineae</taxon>
        <taxon>Mycenaceae</taxon>
        <taxon>Mycena</taxon>
    </lineage>
</organism>